<dbReference type="Pfam" id="PF13699">
    <property type="entry name" value="eCIS_core"/>
    <property type="match status" value="1"/>
</dbReference>
<dbReference type="RefSeq" id="WP_142100418.1">
    <property type="nucleotide sequence ID" value="NZ_VIGH01000006.1"/>
</dbReference>
<dbReference type="OrthoDB" id="9153660at2"/>
<evidence type="ECO:0000313" key="4">
    <source>
        <dbReference type="Proteomes" id="UP000316256"/>
    </source>
</evidence>
<protein>
    <submittedName>
        <fullName evidence="3">DUF4157 domain-containing protein</fullName>
    </submittedName>
</protein>
<reference evidence="3 4" key="1">
    <citation type="submission" date="2019-06" db="EMBL/GenBank/DDBJ databases">
        <title>Rhodococcus spaelei sp. nov., isolated from a cave.</title>
        <authorList>
            <person name="Lee S.D."/>
        </authorList>
    </citation>
    <scope>NUCLEOTIDE SEQUENCE [LARGE SCALE GENOMIC DNA]</scope>
    <source>
        <strain evidence="3 4">C9-5</strain>
    </source>
</reference>
<proteinExistence type="predicted"/>
<dbReference type="Proteomes" id="UP000316256">
    <property type="component" value="Unassembled WGS sequence"/>
</dbReference>
<dbReference type="AlphaFoldDB" id="A0A541B7J7"/>
<sequence length="584" mass="62534">MTCMISPTMDIPTTKLATDSPPGRLARAPRRRPSPAPVTAAVRPSSELLPGLQTKLAINKPGDAFEQEADRVAEKIMRMPDTQLQRTCACGGAGSGEDCHCKKLAEGVQRSHSGSNAAETSATAPAVVHKVLNSPGEPLSATARDYLEPRFGRDFAAVRIHTDTTAAESTKAVDAQAYTVGHDVVFGPGQYAPHTECGRLLLAHEMAHVVQQAPDAVGNSGFRQTDANTNSPGTVPAINASMDGYSGHRSSILQRQASGSGSQSNLHSRLFLGDARLEKCLHSDQAHVLPGAAGDHVQKIQTALETLDKATIAADEKTAINYGATTAAAVLKYKTTRKIINYAYQQQPDNIVGKMTIRSMDDELAATPPSSTHLEFVIVAKSFIRPIGGNIGTPRCSSLLLPVPAPVPVPVFTTPIERLTSLAAVTDFLFSETAPDDKLDKAYRLFSRVHISMDCAPGNPPSVQVSGVETDHGSEGWGKLKVEPPALTVFGVNHSDGHLSWSVKGRPALAVEGTFQLVCPRTSRFIWHHVDFWFDCNGVKLTALSGSQFPTHRLYVDGAVRTTIPQGVFENLWIPASDDPNIVK</sequence>
<gene>
    <name evidence="3" type="ORF">FK531_14265</name>
</gene>
<feature type="region of interest" description="Disordered" evidence="1">
    <location>
        <begin position="1"/>
        <end position="42"/>
    </location>
</feature>
<organism evidence="3 4">
    <name type="scientific">Rhodococcus spelaei</name>
    <dbReference type="NCBI Taxonomy" id="2546320"/>
    <lineage>
        <taxon>Bacteria</taxon>
        <taxon>Bacillati</taxon>
        <taxon>Actinomycetota</taxon>
        <taxon>Actinomycetes</taxon>
        <taxon>Mycobacteriales</taxon>
        <taxon>Nocardiaceae</taxon>
        <taxon>Rhodococcus</taxon>
    </lineage>
</organism>
<dbReference type="InterPro" id="IPR025295">
    <property type="entry name" value="eCIS_core_dom"/>
</dbReference>
<evidence type="ECO:0000259" key="2">
    <source>
        <dbReference type="Pfam" id="PF13699"/>
    </source>
</evidence>
<comment type="caution">
    <text evidence="3">The sequence shown here is derived from an EMBL/GenBank/DDBJ whole genome shotgun (WGS) entry which is preliminary data.</text>
</comment>
<name>A0A541B7J7_9NOCA</name>
<dbReference type="Gene3D" id="1.10.101.10">
    <property type="entry name" value="PGBD-like superfamily/PGBD"/>
    <property type="match status" value="1"/>
</dbReference>
<evidence type="ECO:0000256" key="1">
    <source>
        <dbReference type="SAM" id="MobiDB-lite"/>
    </source>
</evidence>
<evidence type="ECO:0000313" key="3">
    <source>
        <dbReference type="EMBL" id="TQF68268.1"/>
    </source>
</evidence>
<keyword evidence="4" id="KW-1185">Reference proteome</keyword>
<feature type="domain" description="eCIS core" evidence="2">
    <location>
        <begin position="138"/>
        <end position="213"/>
    </location>
</feature>
<dbReference type="EMBL" id="VIGH01000006">
    <property type="protein sequence ID" value="TQF68268.1"/>
    <property type="molecule type" value="Genomic_DNA"/>
</dbReference>
<accession>A0A541B7J7</accession>
<dbReference type="InterPro" id="IPR036366">
    <property type="entry name" value="PGBDSf"/>
</dbReference>